<sequence>MERLFLGIEKHNTAVLLIILAITLAMGAVIPRLHLDTDYLNLLPPDAEQEAIKKEILGSREEYPNNLYFMIEGNNIFTPEALGATEAVATQIAEFEEIGNSLSPFSFFTIQKKGTRLATIPLSPHKAGSPWSEEEASVFRQRIIADDMVRGLISSPESDALLFFFEVKNLKNSQKAFDTKLSQIVHQLDAYGTVYLIGNQIFEDRLSFYLSHDLTLLLGICLIVILVLYYLSFRAKRAVLIPFSLSLIGIIWTLGTMTLLGYSLTIVNIITPCMVLILGSSYSIHVISEYFRSFSRNNNKETFQLELAKSLGRINKTIISACLTTVLGFLSLLSCQIPAFKELGIAVSLGISYCAILSLTYIPAWLSITPLPKAKQLHVFKHGIIPRLVKITSRIVVRFWWIFILSMILVLAGYGYTRDKIAVKTDYMAYYPSDDQLIHDAIAFAKKMGGTEPHYITLTAPEGEAGYFYRPEILEKIYSFETSLVQQDEDINQILSFSQYVAFLNKVYSGKEEIPDSPGLILMLSRLMTVIKNQAKNANINALINEDATKMTITVRYYDSAEQSWQSINSVRNLEQAMKANSAKLPEDVSVLDWGVGVEGTRLTKTIISDQQKSMIISFLLVFLIVCFQFHSVLYGIFAIIPILTGVMGNYTIMYLLDIPFDVVTSIFASVTVGTGVDNAIHFLVRFNNRKNRHPNQPLRVIIEHTLQETGRPIVLTSSSIILGMLVLTLASFAPIQYFGLLLAIALLTTTLSTLFTLPSCMIAFHICKHAIEKRKQKAI</sequence>
<protein>
    <submittedName>
        <fullName evidence="8">Putative RND superfamily exporter</fullName>
    </submittedName>
</protein>
<evidence type="ECO:0000256" key="1">
    <source>
        <dbReference type="ARBA" id="ARBA00004651"/>
    </source>
</evidence>
<dbReference type="HOGENOM" id="CLU_008861_1_1_12"/>
<proteinExistence type="predicted"/>
<feature type="transmembrane region" description="Helical" evidence="6">
    <location>
        <begin position="266"/>
        <end position="287"/>
    </location>
</feature>
<dbReference type="OrthoDB" id="366651at2"/>
<dbReference type="InterPro" id="IPR001036">
    <property type="entry name" value="Acrflvin-R"/>
</dbReference>
<dbReference type="PANTHER" id="PTHR33406:SF13">
    <property type="entry name" value="MEMBRANE PROTEIN YDFJ"/>
    <property type="match status" value="1"/>
</dbReference>
<dbReference type="InterPro" id="IPR004869">
    <property type="entry name" value="MMPL_dom"/>
</dbReference>
<organism evidence="8 9">
    <name type="scientific">Sphaerochaeta pleomorpha (strain ATCC BAA-1885 / DSM 22778 / Grapes)</name>
    <dbReference type="NCBI Taxonomy" id="158190"/>
    <lineage>
        <taxon>Bacteria</taxon>
        <taxon>Pseudomonadati</taxon>
        <taxon>Spirochaetota</taxon>
        <taxon>Spirochaetia</taxon>
        <taxon>Spirochaetales</taxon>
        <taxon>Sphaerochaetaceae</taxon>
        <taxon>Sphaerochaeta</taxon>
    </lineage>
</organism>
<feature type="domain" description="SSD" evidence="7">
    <location>
        <begin position="247"/>
        <end position="368"/>
    </location>
</feature>
<dbReference type="RefSeq" id="WP_014269753.1">
    <property type="nucleotide sequence ID" value="NC_016633.1"/>
</dbReference>
<evidence type="ECO:0000256" key="3">
    <source>
        <dbReference type="ARBA" id="ARBA00022692"/>
    </source>
</evidence>
<dbReference type="Proteomes" id="UP000005632">
    <property type="component" value="Chromosome"/>
</dbReference>
<dbReference type="EMBL" id="CP003155">
    <property type="protein sequence ID" value="AEV28904.1"/>
    <property type="molecule type" value="Genomic_DNA"/>
</dbReference>
<keyword evidence="9" id="KW-1185">Reference proteome</keyword>
<feature type="transmembrane region" description="Helical" evidence="6">
    <location>
        <begin position="742"/>
        <end position="768"/>
    </location>
</feature>
<feature type="transmembrane region" description="Helical" evidence="6">
    <location>
        <begin position="395"/>
        <end position="416"/>
    </location>
</feature>
<evidence type="ECO:0000256" key="6">
    <source>
        <dbReference type="SAM" id="Phobius"/>
    </source>
</evidence>
<dbReference type="PROSITE" id="PS50156">
    <property type="entry name" value="SSD"/>
    <property type="match status" value="2"/>
</dbReference>
<feature type="transmembrane region" description="Helical" evidence="6">
    <location>
        <begin position="214"/>
        <end position="231"/>
    </location>
</feature>
<evidence type="ECO:0000256" key="4">
    <source>
        <dbReference type="ARBA" id="ARBA00022989"/>
    </source>
</evidence>
<keyword evidence="2" id="KW-1003">Cell membrane</keyword>
<accession>G8QS43</accession>
<dbReference type="eggNOG" id="COG1033">
    <property type="taxonomic scope" value="Bacteria"/>
</dbReference>
<evidence type="ECO:0000259" key="7">
    <source>
        <dbReference type="PROSITE" id="PS50156"/>
    </source>
</evidence>
<dbReference type="GO" id="GO:0022857">
    <property type="term" value="F:transmembrane transporter activity"/>
    <property type="evidence" value="ECO:0007669"/>
    <property type="project" value="InterPro"/>
</dbReference>
<dbReference type="STRING" id="158190.SpiGrapes_1081"/>
<dbReference type="Pfam" id="PF03176">
    <property type="entry name" value="MMPL"/>
    <property type="match status" value="1"/>
</dbReference>
<evidence type="ECO:0000256" key="5">
    <source>
        <dbReference type="ARBA" id="ARBA00023136"/>
    </source>
</evidence>
<keyword evidence="5 6" id="KW-0472">Membrane</keyword>
<dbReference type="InterPro" id="IPR050545">
    <property type="entry name" value="Mycobact_MmpL"/>
</dbReference>
<evidence type="ECO:0000256" key="2">
    <source>
        <dbReference type="ARBA" id="ARBA00022475"/>
    </source>
</evidence>
<feature type="transmembrane region" description="Helical" evidence="6">
    <location>
        <begin position="714"/>
        <end position="736"/>
    </location>
</feature>
<dbReference type="Pfam" id="PF00873">
    <property type="entry name" value="ACR_tran"/>
    <property type="match status" value="1"/>
</dbReference>
<name>G8QS43_SPHPG</name>
<feature type="domain" description="SSD" evidence="7">
    <location>
        <begin position="636"/>
        <end position="764"/>
    </location>
</feature>
<keyword evidence="3 6" id="KW-0812">Transmembrane</keyword>
<dbReference type="GO" id="GO:0005886">
    <property type="term" value="C:plasma membrane"/>
    <property type="evidence" value="ECO:0007669"/>
    <property type="project" value="UniProtKB-SubCell"/>
</dbReference>
<evidence type="ECO:0000313" key="8">
    <source>
        <dbReference type="EMBL" id="AEV28904.1"/>
    </source>
</evidence>
<keyword evidence="4 6" id="KW-1133">Transmembrane helix</keyword>
<dbReference type="SUPFAM" id="SSF82866">
    <property type="entry name" value="Multidrug efflux transporter AcrB transmembrane domain"/>
    <property type="match status" value="2"/>
</dbReference>
<comment type="subcellular location">
    <subcellularLocation>
        <location evidence="1">Cell membrane</location>
        <topology evidence="1">Multi-pass membrane protein</topology>
    </subcellularLocation>
</comment>
<feature type="transmembrane region" description="Helical" evidence="6">
    <location>
        <begin position="345"/>
        <end position="366"/>
    </location>
</feature>
<feature type="transmembrane region" description="Helical" evidence="6">
    <location>
        <begin position="238"/>
        <end position="260"/>
    </location>
</feature>
<dbReference type="AlphaFoldDB" id="G8QS43"/>
<evidence type="ECO:0000313" key="9">
    <source>
        <dbReference type="Proteomes" id="UP000005632"/>
    </source>
</evidence>
<dbReference type="KEGG" id="sgp:SpiGrapes_1081"/>
<gene>
    <name evidence="8" type="ordered locus">SpiGrapes_1081</name>
</gene>
<feature type="transmembrane region" description="Helical" evidence="6">
    <location>
        <begin position="663"/>
        <end position="685"/>
    </location>
</feature>
<reference evidence="8 9" key="1">
    <citation type="submission" date="2011-11" db="EMBL/GenBank/DDBJ databases">
        <title>Complete sequence of Spirochaeta sp. grapes.</title>
        <authorList>
            <consortium name="US DOE Joint Genome Institute"/>
            <person name="Lucas S."/>
            <person name="Han J."/>
            <person name="Lapidus A."/>
            <person name="Cheng J.-F."/>
            <person name="Goodwin L."/>
            <person name="Pitluck S."/>
            <person name="Peters L."/>
            <person name="Ovchinnikova G."/>
            <person name="Munk A.C."/>
            <person name="Detter J.C."/>
            <person name="Han C."/>
            <person name="Tapia R."/>
            <person name="Land M."/>
            <person name="Hauser L."/>
            <person name="Kyrpides N."/>
            <person name="Ivanova N."/>
            <person name="Pagani I."/>
            <person name="Ritalahtilisa K."/>
            <person name="Loeffler F."/>
            <person name="Woyke T."/>
        </authorList>
    </citation>
    <scope>NUCLEOTIDE SEQUENCE [LARGE SCALE GENOMIC DNA]</scope>
    <source>
        <strain evidence="9">ATCC BAA-1885 / DSM 22778 / Grapes</strain>
    </source>
</reference>
<dbReference type="PANTHER" id="PTHR33406">
    <property type="entry name" value="MEMBRANE PROTEIN MJ1562-RELATED"/>
    <property type="match status" value="1"/>
</dbReference>
<feature type="transmembrane region" description="Helical" evidence="6">
    <location>
        <begin position="12"/>
        <end position="30"/>
    </location>
</feature>
<dbReference type="Gene3D" id="1.20.1640.10">
    <property type="entry name" value="Multidrug efflux transporter AcrB transmembrane domain"/>
    <property type="match status" value="2"/>
</dbReference>
<dbReference type="InterPro" id="IPR000731">
    <property type="entry name" value="SSD"/>
</dbReference>